<keyword evidence="3" id="KW-0472">Membrane</keyword>
<organism evidence="6 7">
    <name type="scientific">Aliiroseovarius sediminilitoris</name>
    <dbReference type="NCBI Taxonomy" id="1173584"/>
    <lineage>
        <taxon>Bacteria</taxon>
        <taxon>Pseudomonadati</taxon>
        <taxon>Pseudomonadota</taxon>
        <taxon>Alphaproteobacteria</taxon>
        <taxon>Rhodobacterales</taxon>
        <taxon>Paracoccaceae</taxon>
        <taxon>Aliiroseovarius</taxon>
    </lineage>
</organism>
<dbReference type="NCBIfam" id="TIGR01414">
    <property type="entry name" value="autotrans_barl"/>
    <property type="match status" value="1"/>
</dbReference>
<dbReference type="Pfam" id="PF13505">
    <property type="entry name" value="OMP_b-brl"/>
    <property type="match status" value="1"/>
</dbReference>
<feature type="chain" id="PRO_5011543120" evidence="4">
    <location>
        <begin position="26"/>
        <end position="241"/>
    </location>
</feature>
<dbReference type="PANTHER" id="PTHR34001">
    <property type="entry name" value="BLL7405 PROTEIN"/>
    <property type="match status" value="1"/>
</dbReference>
<evidence type="ECO:0000256" key="1">
    <source>
        <dbReference type="ARBA" id="ARBA00004370"/>
    </source>
</evidence>
<accession>A0A1I0QM58</accession>
<dbReference type="InterPro" id="IPR051692">
    <property type="entry name" value="OMP-like"/>
</dbReference>
<dbReference type="Proteomes" id="UP000199650">
    <property type="component" value="Unassembled WGS sequence"/>
</dbReference>
<feature type="domain" description="Outer membrane protein beta-barrel" evidence="5">
    <location>
        <begin position="41"/>
        <end position="241"/>
    </location>
</feature>
<reference evidence="6 7" key="1">
    <citation type="submission" date="2016-10" db="EMBL/GenBank/DDBJ databases">
        <authorList>
            <person name="de Groot N.N."/>
        </authorList>
    </citation>
    <scope>NUCLEOTIDE SEQUENCE [LARGE SCALE GENOMIC DNA]</scope>
    <source>
        <strain evidence="6 7">DSM 29439</strain>
    </source>
</reference>
<dbReference type="InterPro" id="IPR036709">
    <property type="entry name" value="Autotransporte_beta_dom_sf"/>
</dbReference>
<dbReference type="InterPro" id="IPR027385">
    <property type="entry name" value="Beta-barrel_OMP"/>
</dbReference>
<dbReference type="Gene3D" id="2.40.160.20">
    <property type="match status" value="1"/>
</dbReference>
<dbReference type="SUPFAM" id="SSF103515">
    <property type="entry name" value="Autotransporter"/>
    <property type="match status" value="1"/>
</dbReference>
<comment type="subcellular location">
    <subcellularLocation>
        <location evidence="1">Membrane</location>
    </subcellularLocation>
</comment>
<evidence type="ECO:0000256" key="2">
    <source>
        <dbReference type="ARBA" id="ARBA00022729"/>
    </source>
</evidence>
<dbReference type="InterPro" id="IPR006315">
    <property type="entry name" value="OM_autotransptr_brl_dom"/>
</dbReference>
<feature type="signal peptide" evidence="4">
    <location>
        <begin position="1"/>
        <end position="25"/>
    </location>
</feature>
<gene>
    <name evidence="6" type="ORF">SAMN05444851_2658</name>
</gene>
<keyword evidence="2 4" id="KW-0732">Signal</keyword>
<protein>
    <submittedName>
        <fullName evidence="6">Outer membrane immunogenic protein</fullName>
    </submittedName>
</protein>
<evidence type="ECO:0000256" key="3">
    <source>
        <dbReference type="ARBA" id="ARBA00023136"/>
    </source>
</evidence>
<name>A0A1I0QM58_9RHOB</name>
<evidence type="ECO:0000313" key="7">
    <source>
        <dbReference type="Proteomes" id="UP000199650"/>
    </source>
</evidence>
<sequence length="241" mass="25863">MCRSSYFSKSFACLSLVLASHTASAGNLSDPVVEAPVQNFATDQSPFWEGVYVGGTLGYNFSGGDRIGVTQGSGNSFNLGKYENSGWVGSLRAGYRWQLDRWVFGPELAVEGGMIEDAFNANGYSGTTSMNHALSVRLKAGYVWPVLNSVVYGTVGLSRAEFDYSVMGTGSSGPIAINETYATNGYILGVGIEQPLTKRLSITGEYEYMNYGKDTLSDGLGNNTLATPLFHSVKVGLNLRF</sequence>
<evidence type="ECO:0000256" key="4">
    <source>
        <dbReference type="SAM" id="SignalP"/>
    </source>
</evidence>
<dbReference type="AlphaFoldDB" id="A0A1I0QM58"/>
<evidence type="ECO:0000313" key="6">
    <source>
        <dbReference type="EMBL" id="SEW27837.1"/>
    </source>
</evidence>
<keyword evidence="7" id="KW-1185">Reference proteome</keyword>
<proteinExistence type="predicted"/>
<evidence type="ECO:0000259" key="5">
    <source>
        <dbReference type="Pfam" id="PF13505"/>
    </source>
</evidence>
<dbReference type="GO" id="GO:0019867">
    <property type="term" value="C:outer membrane"/>
    <property type="evidence" value="ECO:0007669"/>
    <property type="project" value="InterPro"/>
</dbReference>
<dbReference type="EMBL" id="FOJB01000001">
    <property type="protein sequence ID" value="SEW27837.1"/>
    <property type="molecule type" value="Genomic_DNA"/>
</dbReference>
<dbReference type="STRING" id="1173584.SAMN05444851_2658"/>
<dbReference type="PANTHER" id="PTHR34001:SF3">
    <property type="entry name" value="BLL7405 PROTEIN"/>
    <property type="match status" value="1"/>
</dbReference>